<dbReference type="AlphaFoldDB" id="A0A178IPD2"/>
<evidence type="ECO:0000313" key="3">
    <source>
        <dbReference type="Proteomes" id="UP000078486"/>
    </source>
</evidence>
<dbReference type="RefSeq" id="WP_068768533.1">
    <property type="nucleotide sequence ID" value="NZ_CP109796.1"/>
</dbReference>
<keyword evidence="3" id="KW-1185">Reference proteome</keyword>
<evidence type="ECO:0000256" key="1">
    <source>
        <dbReference type="SAM" id="MobiDB-lite"/>
    </source>
</evidence>
<reference evidence="2 3" key="1">
    <citation type="submission" date="2016-01" db="EMBL/GenBank/DDBJ databases">
        <title>High potential of lignocellulose degradation of a new Verrucomicrobia species.</title>
        <authorList>
            <person name="Wang Y."/>
            <person name="Shi Y."/>
            <person name="Qiu Z."/>
            <person name="Liu S."/>
            <person name="Yang H."/>
        </authorList>
    </citation>
    <scope>NUCLEOTIDE SEQUENCE [LARGE SCALE GENOMIC DNA]</scope>
    <source>
        <strain evidence="2 3">TSB47</strain>
    </source>
</reference>
<evidence type="ECO:0000313" key="2">
    <source>
        <dbReference type="EMBL" id="OAM91764.1"/>
    </source>
</evidence>
<feature type="compositionally biased region" description="Low complexity" evidence="1">
    <location>
        <begin position="29"/>
        <end position="41"/>
    </location>
</feature>
<accession>A0A178IPD2</accession>
<organism evidence="2 3">
    <name type="scientific">Termitidicoccus mucosus</name>
    <dbReference type="NCBI Taxonomy" id="1184151"/>
    <lineage>
        <taxon>Bacteria</taxon>
        <taxon>Pseudomonadati</taxon>
        <taxon>Verrucomicrobiota</taxon>
        <taxon>Opitutia</taxon>
        <taxon>Opitutales</taxon>
        <taxon>Opitutaceae</taxon>
        <taxon>Termitidicoccus</taxon>
    </lineage>
</organism>
<dbReference type="Proteomes" id="UP000078486">
    <property type="component" value="Unassembled WGS sequence"/>
</dbReference>
<name>A0A178IPD2_9BACT</name>
<dbReference type="EMBL" id="LRRQ01000015">
    <property type="protein sequence ID" value="OAM91764.1"/>
    <property type="molecule type" value="Genomic_DNA"/>
</dbReference>
<protein>
    <submittedName>
        <fullName evidence="2">Uncharacterized protein</fullName>
    </submittedName>
</protein>
<gene>
    <name evidence="2" type="ORF">AW736_01610</name>
</gene>
<proteinExistence type="predicted"/>
<sequence>MNTNTTPAAGQLELPVATTPEPGKTNHRNTTAPAAPDNAPDFSEFLDAAISGSTGACPQPATPGDDFDTIETAAKIFHEQLEKLKTIFKETASRNPFKKNTRDYDSDNPFKYIEEDTLDKLHEKISDLLLRFYTGNCLTPTGRIIGSDEPLETFCKAAQFEPSLRNKYPPLDQITAAALREAFLRLYGDPVESRVRQLRQATAHYIGGHRRTKDNTLPSPFNDRGILSFRSGLHQEATMNPRKKTLTYQHEYIANFTNFLRLCHFALTGEFIIPDESWKLKLPYGMDHLLHEFESALLFRRQVAPASGIKWLRFAACNYVEILLEPKVDAYFRALIEECRNNREPE</sequence>
<comment type="caution">
    <text evidence="2">The sequence shown here is derived from an EMBL/GenBank/DDBJ whole genome shotgun (WGS) entry which is preliminary data.</text>
</comment>
<feature type="region of interest" description="Disordered" evidence="1">
    <location>
        <begin position="1"/>
        <end position="42"/>
    </location>
</feature>